<organism evidence="1 2">
    <name type="scientific">Pseudofrankia asymbiotica</name>
    <dbReference type="NCBI Taxonomy" id="1834516"/>
    <lineage>
        <taxon>Bacteria</taxon>
        <taxon>Bacillati</taxon>
        <taxon>Actinomycetota</taxon>
        <taxon>Actinomycetes</taxon>
        <taxon>Frankiales</taxon>
        <taxon>Frankiaceae</taxon>
        <taxon>Pseudofrankia</taxon>
    </lineage>
</organism>
<dbReference type="SUPFAM" id="SSF54637">
    <property type="entry name" value="Thioesterase/thiol ester dehydrase-isomerase"/>
    <property type="match status" value="1"/>
</dbReference>
<evidence type="ECO:0008006" key="3">
    <source>
        <dbReference type="Google" id="ProtNLM"/>
    </source>
</evidence>
<dbReference type="EMBL" id="MOMC01000050">
    <property type="protein sequence ID" value="ONH26625.1"/>
    <property type="molecule type" value="Genomic_DNA"/>
</dbReference>
<dbReference type="InterPro" id="IPR029069">
    <property type="entry name" value="HotDog_dom_sf"/>
</dbReference>
<comment type="caution">
    <text evidence="1">The sequence shown here is derived from an EMBL/GenBank/DDBJ whole genome shotgun (WGS) entry which is preliminary data.</text>
</comment>
<evidence type="ECO:0000313" key="1">
    <source>
        <dbReference type="EMBL" id="ONH26625.1"/>
    </source>
</evidence>
<dbReference type="Gene3D" id="3.10.129.10">
    <property type="entry name" value="Hotdog Thioesterase"/>
    <property type="match status" value="1"/>
</dbReference>
<sequence>MPAAGERPSRTVLTTLTVPSRFCGPPGSADGGYVGGRLAGYLDGPVTVTLRRPPPLAVPMAVEVGPEGSVRVRRAGTLIAEAAPSQDRPALWVPDTVSMAEARAAEGQSRYFQRPEFQTCFVCGTHRGRGDGLRIFPGLVRGRPLWAAPWTPDASSATGGPSVRPEIAWAALGCPGGIAAIEAHDIGEDAAVLLGQMTADVPTLPVAGHEYQVVAWSVRREGRRLIAGSALLGQGGEVLAAARTVWLTVQRQVPRMTVGMPEMS</sequence>
<proteinExistence type="predicted"/>
<keyword evidence="2" id="KW-1185">Reference proteome</keyword>
<dbReference type="STRING" id="1834516.BL253_24360"/>
<dbReference type="Proteomes" id="UP000188929">
    <property type="component" value="Unassembled WGS sequence"/>
</dbReference>
<evidence type="ECO:0000313" key="2">
    <source>
        <dbReference type="Proteomes" id="UP000188929"/>
    </source>
</evidence>
<accession>A0A1V2I6S9</accession>
<dbReference type="AlphaFoldDB" id="A0A1V2I6S9"/>
<protein>
    <recommendedName>
        <fullName evidence="3">Thioesterase domain-containing protein</fullName>
    </recommendedName>
</protein>
<gene>
    <name evidence="1" type="ORF">BL253_24360</name>
</gene>
<reference evidence="2" key="1">
    <citation type="submission" date="2016-10" db="EMBL/GenBank/DDBJ databases">
        <title>Frankia sp. NRRL B-16386 Genome sequencing.</title>
        <authorList>
            <person name="Ghodhbane-Gtari F."/>
            <person name="Swanson E."/>
            <person name="Gueddou A."/>
            <person name="Hezbri K."/>
            <person name="Ktari K."/>
            <person name="Nouioui I."/>
            <person name="Morris K."/>
            <person name="Simpson S."/>
            <person name="Abebe-Akele F."/>
            <person name="Thomas K."/>
            <person name="Gtari M."/>
            <person name="Tisa L.S."/>
        </authorList>
    </citation>
    <scope>NUCLEOTIDE SEQUENCE [LARGE SCALE GENOMIC DNA]</scope>
    <source>
        <strain evidence="2">NRRL B-16386</strain>
    </source>
</reference>
<name>A0A1V2I6S9_9ACTN</name>